<accession>R6IKD2</accession>
<dbReference type="HOGENOM" id="CLU_813423_0_0_9"/>
<dbReference type="InterPro" id="IPR000182">
    <property type="entry name" value="GNAT_dom"/>
</dbReference>
<gene>
    <name evidence="2" type="ORF">BN533_01907</name>
    <name evidence="3" type="ORF">GMD11_07580</name>
    <name evidence="4" type="ORF">GMD18_07235</name>
</gene>
<dbReference type="STRING" id="1262914.BN533_01907"/>
<dbReference type="InterPro" id="IPR051531">
    <property type="entry name" value="N-acetyltransferase"/>
</dbReference>
<dbReference type="Pfam" id="PF13302">
    <property type="entry name" value="Acetyltransf_3"/>
    <property type="match status" value="1"/>
</dbReference>
<dbReference type="EMBL" id="WNBW01000004">
    <property type="protein sequence ID" value="MTU04185.1"/>
    <property type="molecule type" value="Genomic_DNA"/>
</dbReference>
<dbReference type="EMBL" id="CBDS010000100">
    <property type="protein sequence ID" value="CDB46894.1"/>
    <property type="molecule type" value="Genomic_DNA"/>
</dbReference>
<dbReference type="OrthoDB" id="9813917at2"/>
<organism evidence="2">
    <name type="scientific">Phascolarctobacterium faecium</name>
    <dbReference type="NCBI Taxonomy" id="33025"/>
    <lineage>
        <taxon>Bacteria</taxon>
        <taxon>Bacillati</taxon>
        <taxon>Bacillota</taxon>
        <taxon>Negativicutes</taxon>
        <taxon>Acidaminococcales</taxon>
        <taxon>Acidaminococcaceae</taxon>
        <taxon>Phascolarctobacterium</taxon>
    </lineage>
</organism>
<dbReference type="EMBL" id="WNBM01000004">
    <property type="protein sequence ID" value="MTT76121.1"/>
    <property type="molecule type" value="Genomic_DNA"/>
</dbReference>
<sequence length="341" mass="39760">MRDKCILPFLITERLEFFQLTQADLPELEILLGDPEIMYAWEHGFTKIESQAWLNENLRRYSSDGYSYWAVRKKNDGSLIGVMGILKEVAEGKQYIGIGYILNKKYWGQGYAGEGTAALCQYAFRKLQLQTLTAQVRTNNFASQHIAEGLGMKAMCNFVKIYRGQEMPHFLYTLDRDKWLKTASNGTVIMLELEAKKDFLQLLLLGDEDEKMLDRYLKRGDLFALYKGDLKATVVVTQEKEDVFEVKNLAVWPQEQRRGYGRFLMTEMCRLYSRLGTRMLVGTGDVFETLNFYQACGFTRSHVIKNFFTDNYPQPIFENGIQLKDMVYLERFLKNDRRLKK</sequence>
<comment type="caution">
    <text evidence="2">The sequence shown here is derived from an EMBL/GenBank/DDBJ whole genome shotgun (WGS) entry which is preliminary data.</text>
</comment>
<dbReference type="Pfam" id="PF13508">
    <property type="entry name" value="Acetyltransf_7"/>
    <property type="match status" value="1"/>
</dbReference>
<evidence type="ECO:0000313" key="5">
    <source>
        <dbReference type="Proteomes" id="UP000443070"/>
    </source>
</evidence>
<dbReference type="Proteomes" id="UP000484547">
    <property type="component" value="Unassembled WGS sequence"/>
</dbReference>
<evidence type="ECO:0000313" key="6">
    <source>
        <dbReference type="Proteomes" id="UP000484547"/>
    </source>
</evidence>
<dbReference type="eggNOG" id="COG1670">
    <property type="taxonomic scope" value="Bacteria"/>
</dbReference>
<feature type="domain" description="N-acetyltransferase" evidence="1">
    <location>
        <begin position="15"/>
        <end position="177"/>
    </location>
</feature>
<evidence type="ECO:0000259" key="1">
    <source>
        <dbReference type="PROSITE" id="PS51186"/>
    </source>
</evidence>
<dbReference type="SUPFAM" id="SSF55729">
    <property type="entry name" value="Acyl-CoA N-acyltransferases (Nat)"/>
    <property type="match status" value="2"/>
</dbReference>
<proteinExistence type="predicted"/>
<keyword evidence="5" id="KW-1185">Reference proteome</keyword>
<dbReference type="Proteomes" id="UP000443070">
    <property type="component" value="Unassembled WGS sequence"/>
</dbReference>
<protein>
    <submittedName>
        <fullName evidence="3">GNAT family N-acetyltransferase</fullName>
    </submittedName>
</protein>
<evidence type="ECO:0000313" key="4">
    <source>
        <dbReference type="EMBL" id="MTU04185.1"/>
    </source>
</evidence>
<keyword evidence="3" id="KW-0808">Transferase</keyword>
<reference evidence="5 6" key="2">
    <citation type="journal article" date="2019" name="Nat. Med.">
        <title>A library of human gut bacterial isolates paired with longitudinal multiomics data enables mechanistic microbiome research.</title>
        <authorList>
            <person name="Poyet M."/>
            <person name="Groussin M."/>
            <person name="Gibbons S.M."/>
            <person name="Avila-Pacheco J."/>
            <person name="Jiang X."/>
            <person name="Kearney S.M."/>
            <person name="Perrotta A.R."/>
            <person name="Berdy B."/>
            <person name="Zhao S."/>
            <person name="Lieberman T.D."/>
            <person name="Swanson P.K."/>
            <person name="Smith M."/>
            <person name="Roesemann S."/>
            <person name="Alexander J.E."/>
            <person name="Rich S.A."/>
            <person name="Livny J."/>
            <person name="Vlamakis H."/>
            <person name="Clish C."/>
            <person name="Bullock K."/>
            <person name="Deik A."/>
            <person name="Scott J."/>
            <person name="Pierce K.A."/>
            <person name="Xavier R.J."/>
            <person name="Alm E.J."/>
        </authorList>
    </citation>
    <scope>NUCLEOTIDE SEQUENCE [LARGE SCALE GENOMIC DNA]</scope>
    <source>
        <strain evidence="3 6">BIOML-A13</strain>
        <strain evidence="4 5">BIOML-A3</strain>
    </source>
</reference>
<dbReference type="GO" id="GO:0016747">
    <property type="term" value="F:acyltransferase activity, transferring groups other than amino-acyl groups"/>
    <property type="evidence" value="ECO:0007669"/>
    <property type="project" value="InterPro"/>
</dbReference>
<evidence type="ECO:0000313" key="2">
    <source>
        <dbReference type="EMBL" id="CDB46894.1"/>
    </source>
</evidence>
<feature type="domain" description="N-acetyltransferase" evidence="1">
    <location>
        <begin position="186"/>
        <end position="334"/>
    </location>
</feature>
<reference evidence="2" key="1">
    <citation type="submission" date="2012-11" db="EMBL/GenBank/DDBJ databases">
        <title>Dependencies among metagenomic species, viruses, plasmids and units of genetic variation.</title>
        <authorList>
            <person name="Nielsen H.B."/>
            <person name="Almeida M."/>
            <person name="Juncker A.S."/>
            <person name="Rasmussen S."/>
            <person name="Li J."/>
            <person name="Sunagawa S."/>
            <person name="Plichta D."/>
            <person name="Gautier L."/>
            <person name="Le Chatelier E."/>
            <person name="Peletier E."/>
            <person name="Bonde I."/>
            <person name="Nielsen T."/>
            <person name="Manichanh C."/>
            <person name="Arumugam M."/>
            <person name="Batto J."/>
            <person name="Santos M.B.Q.D."/>
            <person name="Blom N."/>
            <person name="Borruel N."/>
            <person name="Burgdorf K.S."/>
            <person name="Boumezbeur F."/>
            <person name="Casellas F."/>
            <person name="Dore J."/>
            <person name="Guarner F."/>
            <person name="Hansen T."/>
            <person name="Hildebrand F."/>
            <person name="Kaas R.S."/>
            <person name="Kennedy S."/>
            <person name="Kristiansen K."/>
            <person name="Kultima J.R."/>
            <person name="Leonard P."/>
            <person name="Levenez F."/>
            <person name="Lund O."/>
            <person name="Moumen B."/>
            <person name="Le Paslier D."/>
            <person name="Pons N."/>
            <person name="Pedersen O."/>
            <person name="Prifti E."/>
            <person name="Qin J."/>
            <person name="Raes J."/>
            <person name="Tap J."/>
            <person name="Tims S."/>
            <person name="Ussery D.W."/>
            <person name="Yamada T."/>
            <person name="MetaHit consortium"/>
            <person name="Renault P."/>
            <person name="Sicheritz-Ponten T."/>
            <person name="Bork P."/>
            <person name="Wang J."/>
            <person name="Brunak S."/>
            <person name="Ehrlich S.D."/>
        </authorList>
    </citation>
    <scope>NUCLEOTIDE SEQUENCE [LARGE SCALE GENOMIC DNA]</scope>
</reference>
<dbReference type="PANTHER" id="PTHR43792:SF13">
    <property type="entry name" value="ACETYLTRANSFERASE"/>
    <property type="match status" value="1"/>
</dbReference>
<dbReference type="AlphaFoldDB" id="R6IKD2"/>
<dbReference type="eggNOG" id="COG0456">
    <property type="taxonomic scope" value="Bacteria"/>
</dbReference>
<dbReference type="Gene3D" id="3.40.630.30">
    <property type="match status" value="2"/>
</dbReference>
<accession>A0A6I3RU26</accession>
<dbReference type="PROSITE" id="PS51186">
    <property type="entry name" value="GNAT"/>
    <property type="match status" value="2"/>
</dbReference>
<dbReference type="PANTHER" id="PTHR43792">
    <property type="entry name" value="GNAT FAMILY, PUTATIVE (AFU_ORTHOLOGUE AFUA_3G00765)-RELATED-RELATED"/>
    <property type="match status" value="1"/>
</dbReference>
<name>R6IKD2_9FIRM</name>
<dbReference type="InterPro" id="IPR016181">
    <property type="entry name" value="Acyl_CoA_acyltransferase"/>
</dbReference>
<dbReference type="CDD" id="cd04301">
    <property type="entry name" value="NAT_SF"/>
    <property type="match status" value="1"/>
</dbReference>
<evidence type="ECO:0000313" key="3">
    <source>
        <dbReference type="EMBL" id="MTT76121.1"/>
    </source>
</evidence>